<comment type="caution">
    <text evidence="1">The sequence shown here is derived from an EMBL/GenBank/DDBJ whole genome shotgun (WGS) entry which is preliminary data.</text>
</comment>
<dbReference type="EMBL" id="MBFS01002017">
    <property type="protein sequence ID" value="PVV00412.1"/>
    <property type="molecule type" value="Genomic_DNA"/>
</dbReference>
<dbReference type="STRING" id="133381.A0A2T9Z791"/>
<evidence type="ECO:0000313" key="1">
    <source>
        <dbReference type="EMBL" id="PVV00412.1"/>
    </source>
</evidence>
<protein>
    <submittedName>
        <fullName evidence="1">Uncharacterized protein</fullName>
    </submittedName>
</protein>
<dbReference type="Proteomes" id="UP000245609">
    <property type="component" value="Unassembled WGS sequence"/>
</dbReference>
<reference evidence="1 2" key="1">
    <citation type="journal article" date="2018" name="MBio">
        <title>Comparative Genomics Reveals the Core Gene Toolbox for the Fungus-Insect Symbiosis.</title>
        <authorList>
            <person name="Wang Y."/>
            <person name="Stata M."/>
            <person name="Wang W."/>
            <person name="Stajich J.E."/>
            <person name="White M.M."/>
            <person name="Moncalvo J.M."/>
        </authorList>
    </citation>
    <scope>NUCLEOTIDE SEQUENCE [LARGE SCALE GENOMIC DNA]</scope>
    <source>
        <strain evidence="1 2">SC-DP-2</strain>
    </source>
</reference>
<proteinExistence type="predicted"/>
<feature type="non-terminal residue" evidence="1">
    <location>
        <position position="1"/>
    </location>
</feature>
<evidence type="ECO:0000313" key="2">
    <source>
        <dbReference type="Proteomes" id="UP000245609"/>
    </source>
</evidence>
<dbReference type="AlphaFoldDB" id="A0A2T9Z791"/>
<keyword evidence="2" id="KW-1185">Reference proteome</keyword>
<sequence>EDDSSKENNKNLKCPFFSPDKDLPSVDLDELRSAPHVQIIDLARVIPSSAYLSKSALGNLKNAFLAATEKNPNAIVFCNLEQIKYFSDTKPSEQDLVETRKYFLPPLDPFTSHLAPSSLPILLSIPNIILTEHFGCHFISRTPSTSALSQQQPSSSDLLCTENVSFTDLVAYPFASTQIWSKLKPNSLLLDVLLATGFVSSKTSAHLLNIIVSSAKCPLPHTPFAISASIDSLFEYPGPSKLQSWKSEIALHFCHFDSKSLISDLEKLDKPWSQKYLSGMLTTNPDVSNEFFNHLK</sequence>
<gene>
    <name evidence="1" type="ORF">BB560_005207</name>
</gene>
<name>A0A2T9Z791_9FUNG</name>
<accession>A0A2T9Z791</accession>
<dbReference type="OrthoDB" id="9936937at2759"/>
<organism evidence="1 2">
    <name type="scientific">Smittium megazygosporum</name>
    <dbReference type="NCBI Taxonomy" id="133381"/>
    <lineage>
        <taxon>Eukaryota</taxon>
        <taxon>Fungi</taxon>
        <taxon>Fungi incertae sedis</taxon>
        <taxon>Zoopagomycota</taxon>
        <taxon>Kickxellomycotina</taxon>
        <taxon>Harpellomycetes</taxon>
        <taxon>Harpellales</taxon>
        <taxon>Legeriomycetaceae</taxon>
        <taxon>Smittium</taxon>
    </lineage>
</organism>